<dbReference type="Proteomes" id="UP001235939">
    <property type="component" value="Chromosome 01"/>
</dbReference>
<feature type="compositionally biased region" description="Basic and acidic residues" evidence="2">
    <location>
        <begin position="406"/>
        <end position="423"/>
    </location>
</feature>
<evidence type="ECO:0000256" key="1">
    <source>
        <dbReference type="SAM" id="Coils"/>
    </source>
</evidence>
<feature type="region of interest" description="Disordered" evidence="2">
    <location>
        <begin position="805"/>
        <end position="856"/>
    </location>
</feature>
<dbReference type="Gene3D" id="1.10.340.70">
    <property type="match status" value="1"/>
</dbReference>
<dbReference type="InterPro" id="IPR040676">
    <property type="entry name" value="DUF5641"/>
</dbReference>
<feature type="domain" description="DUF5641" evidence="4">
    <location>
        <begin position="1242"/>
        <end position="1328"/>
    </location>
</feature>
<dbReference type="SUPFAM" id="SSF53098">
    <property type="entry name" value="Ribonuclease H-like"/>
    <property type="match status" value="1"/>
</dbReference>
<dbReference type="EMBL" id="CP092863">
    <property type="protein sequence ID" value="UYV60413.1"/>
    <property type="molecule type" value="Genomic_DNA"/>
</dbReference>
<accession>A0ABY6JWI3</accession>
<protein>
    <recommendedName>
        <fullName evidence="7">Integrase catalytic domain-containing protein</fullName>
    </recommendedName>
</protein>
<feature type="compositionally biased region" description="Basic and acidic residues" evidence="2">
    <location>
        <begin position="810"/>
        <end position="820"/>
    </location>
</feature>
<evidence type="ECO:0000313" key="5">
    <source>
        <dbReference type="EMBL" id="UYV60413.1"/>
    </source>
</evidence>
<evidence type="ECO:0008006" key="7">
    <source>
        <dbReference type="Google" id="ProtNLM"/>
    </source>
</evidence>
<evidence type="ECO:0000259" key="3">
    <source>
        <dbReference type="Pfam" id="PF17921"/>
    </source>
</evidence>
<dbReference type="InterPro" id="IPR036397">
    <property type="entry name" value="RNaseH_sf"/>
</dbReference>
<keyword evidence="1" id="KW-0175">Coiled coil</keyword>
<reference evidence="5 6" key="1">
    <citation type="submission" date="2022-01" db="EMBL/GenBank/DDBJ databases">
        <title>A chromosomal length assembly of Cordylochernes scorpioides.</title>
        <authorList>
            <person name="Zeh D."/>
            <person name="Zeh J."/>
        </authorList>
    </citation>
    <scope>NUCLEOTIDE SEQUENCE [LARGE SCALE GENOMIC DNA]</scope>
    <source>
        <strain evidence="5">IN4F17</strain>
        <tissue evidence="5">Whole Body</tissue>
    </source>
</reference>
<feature type="region of interest" description="Disordered" evidence="2">
    <location>
        <begin position="776"/>
        <end position="795"/>
    </location>
</feature>
<dbReference type="InterPro" id="IPR005312">
    <property type="entry name" value="DUF1759"/>
</dbReference>
<keyword evidence="6" id="KW-1185">Reference proteome</keyword>
<feature type="compositionally biased region" description="Polar residues" evidence="2">
    <location>
        <begin position="785"/>
        <end position="795"/>
    </location>
</feature>
<organism evidence="5 6">
    <name type="scientific">Cordylochernes scorpioides</name>
    <dbReference type="NCBI Taxonomy" id="51811"/>
    <lineage>
        <taxon>Eukaryota</taxon>
        <taxon>Metazoa</taxon>
        <taxon>Ecdysozoa</taxon>
        <taxon>Arthropoda</taxon>
        <taxon>Chelicerata</taxon>
        <taxon>Arachnida</taxon>
        <taxon>Pseudoscorpiones</taxon>
        <taxon>Cheliferoidea</taxon>
        <taxon>Chernetidae</taxon>
        <taxon>Cordylochernes</taxon>
    </lineage>
</organism>
<feature type="domain" description="Integrase zinc-binding" evidence="3">
    <location>
        <begin position="1024"/>
        <end position="1076"/>
    </location>
</feature>
<feature type="region of interest" description="Disordered" evidence="2">
    <location>
        <begin position="403"/>
        <end position="427"/>
    </location>
</feature>
<feature type="compositionally biased region" description="Basic and acidic residues" evidence="2">
    <location>
        <begin position="829"/>
        <end position="838"/>
    </location>
</feature>
<evidence type="ECO:0000313" key="6">
    <source>
        <dbReference type="Proteomes" id="UP001235939"/>
    </source>
</evidence>
<evidence type="ECO:0000259" key="4">
    <source>
        <dbReference type="Pfam" id="PF18701"/>
    </source>
</evidence>
<dbReference type="PANTHER" id="PTHR47331">
    <property type="entry name" value="PHD-TYPE DOMAIN-CONTAINING PROTEIN"/>
    <property type="match status" value="1"/>
</dbReference>
<dbReference type="PANTHER" id="PTHR47331:SF1">
    <property type="entry name" value="GAG-LIKE PROTEIN"/>
    <property type="match status" value="1"/>
</dbReference>
<dbReference type="Gene3D" id="3.30.420.10">
    <property type="entry name" value="Ribonuclease H-like superfamily/Ribonuclease H"/>
    <property type="match status" value="2"/>
</dbReference>
<sequence length="1572" mass="178049">MKKNQKLRTLLRSSATKSIREIDAEMEKESPSRETIGIKFKVLETIENQLRDANVQVMNLMLEDEAISPPDLEKEQDMVVQYEENFVRTELRVAEYLQVKENGRQGRGTLDPTRSAQEGMSSCKLPKKALPVYDGTCLEWLGWWSRFEMIHESAVLSEVEKFQYLVQSMKAGTRADRLVRSYPLIPENYPKVVKALKDRFGDSNILTEVYVRQLLKLVINNVRRKNLSLEGMYDQLESHLRSLESLGVTVRQNACFLYPMVESSLPEDLLRIWQRSALAGYGGDELELPITIDQRLERLLEFLRREVKGEQRLEYMKEGFRESSQRRNYGQHIARMHAAQTKAAQGRDCSGWRSMTVTKRMDEIRKVNACFCCLRVVHVIATCRTQIRCSHCKGPHHTTLHLPRRVSMEDRDKRERQNTEEPRVSPGEQEIALSGMHVRTAIPTALLAIARVRLVGPRGVGVTVRALLDQADPQFETSGRVDVILGADVYGSLLLPEVKYDEKTQLCAQKTRLGWIISGKLPGEGEVGPHRVYNIRVPLRLQDEQVEMNSVKLKIRVSGEYTGGVEDSSNLNDSVKYIEEYNKEIVQSEDVQVEYNSHEEEIPLQDHRMDRSLTEVLKENVGKENLSDIGKDSPNSATYLKKEATKGELTLKRKRKGEKMGHNAKIDSAVREENVIKREEIPAKENKTNREMETNNKVKIKIIAKEAENDEMSVDLTHPTEDRDDSKASKIEHVLEDPLEVQSTGQKIREKRGRNNGTSALAKVVARICIDDGENESKAKDHESILQNKQKSTSVIRTEKDAIPAGKPQKVPEKTKEVKTGQKIKLKGKKENPKDDAKPIQQSTDSLGITKRRGRPNEVLEKVTPQASPINDKIIPKAVKNTKEIKANPEPARDKEVKVKSGIEKVDSVVERIITEKTTTEAAGKPQEKPILVTIGERCSSLTTCIGIVAWILRFINNCRDRSRRVHTYLTTAELRQAHDKILLAVQLYCFDEDLKNLHNQKMVRKNKIPYDQRHPALLPSTGKLSQLIIRDAHSRTLHGGVHLVLATLRQKYWILKAKNQIKKCIRDCLTCCRYNRVTQHQLMSDLPKERLTLESHLQGHCAQMYSDQGTNFVGAAKQLRIGFYLARDQMSEIAEILANDGTEWKFNPPGAPHFGGLWEAGIKCFRYHFRRIIGDTLLTYEEFLTLIVQIEACLNSRPLGPISGDPNDLAVLTPAHFLLTSSSYCVPEEDLLNVGVQLLPRWKMVQKMVQHLWRQWSTDYIHNLQQRHKWRMPRPNVATGSLVLVREEHVPPAKWMMGRVVEIHPGKDGLVRVVSIRTKAGVLKRPLSIRTFHFNGHSDLTYLQEHLTIYSMMIGGIDSQEVDVAPGQVGLTVRGTDGIDSKEVDVAPGQVGLTVRRCMLLQDRTDGIDSQEVDVAPGQMGLTVRRWMLLQDRTGGIDSQGVDVAPGQMGLTVRRWMSLQDSHEANVVLGQVGLTVRRKCSAAALVNTLSCLSPIENVWSMVTEQQARNHTPVTTVDELWHHVEAAGEAVPAVHVIQSLLDSMPRRILLLLLSEVVLLCTDFSGSTPSDFF</sequence>
<name>A0ABY6JWI3_9ARAC</name>
<feature type="coiled-coil region" evidence="1">
    <location>
        <begin position="43"/>
        <end position="92"/>
    </location>
</feature>
<gene>
    <name evidence="5" type="ORF">LAZ67_1001082</name>
</gene>
<evidence type="ECO:0000256" key="2">
    <source>
        <dbReference type="SAM" id="MobiDB-lite"/>
    </source>
</evidence>
<dbReference type="Pfam" id="PF17921">
    <property type="entry name" value="Integrase_H2C2"/>
    <property type="match status" value="1"/>
</dbReference>
<dbReference type="InterPro" id="IPR041588">
    <property type="entry name" value="Integrase_H2C2"/>
</dbReference>
<dbReference type="Pfam" id="PF03564">
    <property type="entry name" value="DUF1759"/>
    <property type="match status" value="1"/>
</dbReference>
<dbReference type="Pfam" id="PF18701">
    <property type="entry name" value="DUF5641"/>
    <property type="match status" value="1"/>
</dbReference>
<dbReference type="InterPro" id="IPR012337">
    <property type="entry name" value="RNaseH-like_sf"/>
</dbReference>
<proteinExistence type="predicted"/>